<dbReference type="InterPro" id="IPR015421">
    <property type="entry name" value="PyrdxlP-dep_Trfase_major"/>
</dbReference>
<evidence type="ECO:0000256" key="1">
    <source>
        <dbReference type="RuleBase" id="RU004508"/>
    </source>
</evidence>
<dbReference type="CDD" id="cd00616">
    <property type="entry name" value="AHBA_syn"/>
    <property type="match status" value="1"/>
</dbReference>
<dbReference type="Gene3D" id="3.90.1150.10">
    <property type="entry name" value="Aspartate Aminotransferase, domain 1"/>
    <property type="match status" value="1"/>
</dbReference>
<evidence type="ECO:0000313" key="3">
    <source>
        <dbReference type="Proteomes" id="UP000177199"/>
    </source>
</evidence>
<dbReference type="SUPFAM" id="SSF53383">
    <property type="entry name" value="PLP-dependent transferases"/>
    <property type="match status" value="1"/>
</dbReference>
<protein>
    <recommendedName>
        <fullName evidence="4">Lipopolysaccharide biosynthesis protein RfbH</fullName>
    </recommendedName>
</protein>
<dbReference type="PANTHER" id="PTHR30244:SF34">
    <property type="entry name" value="DTDP-4-AMINO-4,6-DIDEOXYGALACTOSE TRANSAMINASE"/>
    <property type="match status" value="1"/>
</dbReference>
<dbReference type="GO" id="GO:0000271">
    <property type="term" value="P:polysaccharide biosynthetic process"/>
    <property type="evidence" value="ECO:0007669"/>
    <property type="project" value="TreeGrafter"/>
</dbReference>
<comment type="caution">
    <text evidence="2">The sequence shown here is derived from an EMBL/GenBank/DDBJ whole genome shotgun (WGS) entry which is preliminary data.</text>
</comment>
<dbReference type="InterPro" id="IPR000653">
    <property type="entry name" value="DegT/StrS_aminotransferase"/>
</dbReference>
<dbReference type="PIRSF" id="PIRSF000390">
    <property type="entry name" value="PLP_StrS"/>
    <property type="match status" value="1"/>
</dbReference>
<gene>
    <name evidence="2" type="ORF">A3F29_01800</name>
</gene>
<dbReference type="GO" id="GO:0008483">
    <property type="term" value="F:transaminase activity"/>
    <property type="evidence" value="ECO:0007669"/>
    <property type="project" value="TreeGrafter"/>
</dbReference>
<proteinExistence type="inferred from homology"/>
<name>A0A1F7HEU1_9BACT</name>
<dbReference type="EMBL" id="MFZV01000057">
    <property type="protein sequence ID" value="OGK29789.1"/>
    <property type="molecule type" value="Genomic_DNA"/>
</dbReference>
<sequence>MWAKFYRSAYDILPKQKLFDKSMRKRREQIFFAKAIFDEREIKAVVDCLKDGWLGTGKITESFERRFAKYIGMPYASLVNSGSSANLLAVRALKLPEGSKVLTCAAGFPSTLSPIWHSHLQIVAVDLDLKSLNIDLDRVEQALMKHKDIKAIIFAHTLGNPVDMKRVMHLASKFKLQIIEDNCDGLGSEIYGKKTGSFGNFSTCSFYASHHMTLAGAGGIVLSRTKKSAFRVKSLKEWGKEQVTIGYDRDHGVYFDSKSNGVPYDHRYSYPEVGYNFKVPEIMAAFGLVQMDRLEDFYKHRRKNFKYLESKLSKFGDFFHFIEVLPEANPSWFNFPITLRDKAPFNRKDLVEFLENNKIRTRLFFAGNILRQAGFKSMPVDLVGGLETADKIHRDSFLLGVHPSQTKEMLDYMVDAIEEFIKTHK</sequence>
<accession>A0A1F7HEU1</accession>
<dbReference type="InterPro" id="IPR015422">
    <property type="entry name" value="PyrdxlP-dep_Trfase_small"/>
</dbReference>
<evidence type="ECO:0000313" key="2">
    <source>
        <dbReference type="EMBL" id="OGK29789.1"/>
    </source>
</evidence>
<keyword evidence="1" id="KW-0663">Pyridoxal phosphate</keyword>
<comment type="similarity">
    <text evidence="1">Belongs to the DegT/DnrJ/EryC1 family.</text>
</comment>
<dbReference type="Gene3D" id="3.40.640.10">
    <property type="entry name" value="Type I PLP-dependent aspartate aminotransferase-like (Major domain)"/>
    <property type="match status" value="1"/>
</dbReference>
<dbReference type="PANTHER" id="PTHR30244">
    <property type="entry name" value="TRANSAMINASE"/>
    <property type="match status" value="1"/>
</dbReference>
<reference evidence="2 3" key="1">
    <citation type="journal article" date="2016" name="Nat. Commun.">
        <title>Thousands of microbial genomes shed light on interconnected biogeochemical processes in an aquifer system.</title>
        <authorList>
            <person name="Anantharaman K."/>
            <person name="Brown C.T."/>
            <person name="Hug L.A."/>
            <person name="Sharon I."/>
            <person name="Castelle C.J."/>
            <person name="Probst A.J."/>
            <person name="Thomas B.C."/>
            <person name="Singh A."/>
            <person name="Wilkins M.J."/>
            <person name="Karaoz U."/>
            <person name="Brodie E.L."/>
            <person name="Williams K.H."/>
            <person name="Hubbard S.S."/>
            <person name="Banfield J.F."/>
        </authorList>
    </citation>
    <scope>NUCLEOTIDE SEQUENCE [LARGE SCALE GENOMIC DNA]</scope>
</reference>
<organism evidence="2 3">
    <name type="scientific">Candidatus Roizmanbacteria bacterium RIFCSPHIGHO2_12_FULL_33_9</name>
    <dbReference type="NCBI Taxonomy" id="1802045"/>
    <lineage>
        <taxon>Bacteria</taxon>
        <taxon>Candidatus Roizmaniibacteriota</taxon>
    </lineage>
</organism>
<dbReference type="Pfam" id="PF01041">
    <property type="entry name" value="DegT_DnrJ_EryC1"/>
    <property type="match status" value="1"/>
</dbReference>
<dbReference type="GO" id="GO:0030170">
    <property type="term" value="F:pyridoxal phosphate binding"/>
    <property type="evidence" value="ECO:0007669"/>
    <property type="project" value="TreeGrafter"/>
</dbReference>
<evidence type="ECO:0008006" key="4">
    <source>
        <dbReference type="Google" id="ProtNLM"/>
    </source>
</evidence>
<dbReference type="Proteomes" id="UP000177199">
    <property type="component" value="Unassembled WGS sequence"/>
</dbReference>
<dbReference type="AlphaFoldDB" id="A0A1F7HEU1"/>
<dbReference type="InterPro" id="IPR015424">
    <property type="entry name" value="PyrdxlP-dep_Trfase"/>
</dbReference>